<organism evidence="7 8">
    <name type="scientific">Phormidium yuhuli AB48</name>
    <dbReference type="NCBI Taxonomy" id="2940671"/>
    <lineage>
        <taxon>Bacteria</taxon>
        <taxon>Bacillati</taxon>
        <taxon>Cyanobacteriota</taxon>
        <taxon>Cyanophyceae</taxon>
        <taxon>Oscillatoriophycideae</taxon>
        <taxon>Oscillatoriales</taxon>
        <taxon>Oscillatoriaceae</taxon>
        <taxon>Phormidium</taxon>
        <taxon>Phormidium yuhuli</taxon>
    </lineage>
</organism>
<accession>A0ABY5AQL0</accession>
<comment type="similarity">
    <text evidence="1">Belongs to the N(4)/N(6)-methyltransferase family.</text>
</comment>
<keyword evidence="8" id="KW-1185">Reference proteome</keyword>
<keyword evidence="5" id="KW-0949">S-adenosyl-L-methionine</keyword>
<dbReference type="InterPro" id="IPR012263">
    <property type="entry name" value="M_m6A_EcoRV"/>
</dbReference>
<dbReference type="InterPro" id="IPR029063">
    <property type="entry name" value="SAM-dependent_MTases_sf"/>
</dbReference>
<keyword evidence="4" id="KW-0808">Transferase</keyword>
<dbReference type="EC" id="2.1.1.72" evidence="2"/>
<dbReference type="SUPFAM" id="SSF53335">
    <property type="entry name" value="S-adenosyl-L-methionine-dependent methyltransferases"/>
    <property type="match status" value="1"/>
</dbReference>
<dbReference type="Pfam" id="PF02086">
    <property type="entry name" value="MethyltransfD12"/>
    <property type="match status" value="1"/>
</dbReference>
<dbReference type="InterPro" id="IPR012327">
    <property type="entry name" value="MeTrfase_D12"/>
</dbReference>
<dbReference type="PIRSF" id="PIRSF000398">
    <property type="entry name" value="M_m6A_EcoRV"/>
    <property type="match status" value="1"/>
</dbReference>
<evidence type="ECO:0000256" key="3">
    <source>
        <dbReference type="ARBA" id="ARBA00022603"/>
    </source>
</evidence>
<dbReference type="Proteomes" id="UP001056708">
    <property type="component" value="Chromosome"/>
</dbReference>
<dbReference type="PANTHER" id="PTHR30481:SF2">
    <property type="entry name" value="SITE-SPECIFIC DNA-METHYLTRANSFERASE (ADENINE-SPECIFIC)"/>
    <property type="match status" value="1"/>
</dbReference>
<evidence type="ECO:0000313" key="8">
    <source>
        <dbReference type="Proteomes" id="UP001056708"/>
    </source>
</evidence>
<dbReference type="Gene3D" id="1.10.1020.10">
    <property type="entry name" value="Adenine-specific Methyltransferase, Domain 2"/>
    <property type="match status" value="1"/>
</dbReference>
<dbReference type="PRINTS" id="PR00505">
    <property type="entry name" value="D12N6MTFRASE"/>
</dbReference>
<dbReference type="EMBL" id="CP098611">
    <property type="protein sequence ID" value="USR91517.1"/>
    <property type="molecule type" value="Genomic_DNA"/>
</dbReference>
<protein>
    <recommendedName>
        <fullName evidence="2">site-specific DNA-methyltransferase (adenine-specific)</fullName>
        <ecNumber evidence="2">2.1.1.72</ecNumber>
    </recommendedName>
</protein>
<comment type="catalytic activity">
    <reaction evidence="6">
        <text>a 2'-deoxyadenosine in DNA + S-adenosyl-L-methionine = an N(6)-methyl-2'-deoxyadenosine in DNA + S-adenosyl-L-homocysteine + H(+)</text>
        <dbReference type="Rhea" id="RHEA:15197"/>
        <dbReference type="Rhea" id="RHEA-COMP:12418"/>
        <dbReference type="Rhea" id="RHEA-COMP:12419"/>
        <dbReference type="ChEBI" id="CHEBI:15378"/>
        <dbReference type="ChEBI" id="CHEBI:57856"/>
        <dbReference type="ChEBI" id="CHEBI:59789"/>
        <dbReference type="ChEBI" id="CHEBI:90615"/>
        <dbReference type="ChEBI" id="CHEBI:90616"/>
        <dbReference type="EC" id="2.1.1.72"/>
    </reaction>
</comment>
<dbReference type="PANTHER" id="PTHR30481">
    <property type="entry name" value="DNA ADENINE METHYLASE"/>
    <property type="match status" value="1"/>
</dbReference>
<dbReference type="RefSeq" id="WP_252663532.1">
    <property type="nucleotide sequence ID" value="NZ_CP098611.1"/>
</dbReference>
<proteinExistence type="inferred from homology"/>
<evidence type="ECO:0000256" key="2">
    <source>
        <dbReference type="ARBA" id="ARBA00011900"/>
    </source>
</evidence>
<keyword evidence="3 7" id="KW-0489">Methyltransferase</keyword>
<dbReference type="GO" id="GO:0032259">
    <property type="term" value="P:methylation"/>
    <property type="evidence" value="ECO:0007669"/>
    <property type="project" value="UniProtKB-KW"/>
</dbReference>
<dbReference type="InterPro" id="IPR023095">
    <property type="entry name" value="Ade_MeTrfase_dom_2"/>
</dbReference>
<evidence type="ECO:0000256" key="5">
    <source>
        <dbReference type="ARBA" id="ARBA00022691"/>
    </source>
</evidence>
<evidence type="ECO:0000256" key="4">
    <source>
        <dbReference type="ARBA" id="ARBA00022679"/>
    </source>
</evidence>
<evidence type="ECO:0000256" key="1">
    <source>
        <dbReference type="ARBA" id="ARBA00006594"/>
    </source>
</evidence>
<dbReference type="GO" id="GO:0008168">
    <property type="term" value="F:methyltransferase activity"/>
    <property type="evidence" value="ECO:0007669"/>
    <property type="project" value="UniProtKB-KW"/>
</dbReference>
<name>A0ABY5AQL0_9CYAN</name>
<sequence length="297" mass="34007">MPTLKSIRTPLRYPGGKSKALRQIFAKFPPGFDAYREPFVGGGSVFIKLKKRQPDLPIWINDLNPDVYCFWTCAQSHLTEFTQEVRRIKETRQDGRELFQDLGTVDVNQLSELERAIRFFVLNRITFSGTIEAGGYSQKSFEQRFTDSSIDRLSALAPVLEGVKITNLDFSDVVEANTESGGDNRTFIFLDPPYLSATKSKLYGKRGHYHSQFDHDRFAQVLKTCPHDWLITYDDSPQVRENFQFANLDEWELQYGMNNYKQGKANKGAELFISNYSLEAPSQPLGDRTPEPLKLIP</sequence>
<reference evidence="7" key="1">
    <citation type="submission" date="2022-06" db="EMBL/GenBank/DDBJ databases">
        <title>Genome sequence of Phormidium yuhuli AB48 isolated from an industrial photobioreactor environment.</title>
        <authorList>
            <person name="Qiu Y."/>
            <person name="Noonan A.J.C."/>
            <person name="Dofher K."/>
            <person name="Koch M."/>
            <person name="Kieft B."/>
            <person name="Lin X."/>
            <person name="Ziels R.M."/>
            <person name="Hallam S.J."/>
        </authorList>
    </citation>
    <scope>NUCLEOTIDE SEQUENCE</scope>
    <source>
        <strain evidence="7">AB48</strain>
    </source>
</reference>
<gene>
    <name evidence="7" type="ORF">NEA10_01945</name>
</gene>
<dbReference type="Gene3D" id="3.40.50.150">
    <property type="entry name" value="Vaccinia Virus protein VP39"/>
    <property type="match status" value="1"/>
</dbReference>
<evidence type="ECO:0000313" key="7">
    <source>
        <dbReference type="EMBL" id="USR91517.1"/>
    </source>
</evidence>
<evidence type="ECO:0000256" key="6">
    <source>
        <dbReference type="ARBA" id="ARBA00047942"/>
    </source>
</evidence>